<dbReference type="Pfam" id="PF03929">
    <property type="entry name" value="PepSY_TM"/>
    <property type="match status" value="1"/>
</dbReference>
<protein>
    <submittedName>
        <fullName evidence="2">PepSY-associated TM helix domain-containing protein</fullName>
    </submittedName>
</protein>
<accession>A0ABP8GH70</accession>
<reference evidence="3" key="1">
    <citation type="journal article" date="2019" name="Int. J. Syst. Evol. Microbiol.">
        <title>The Global Catalogue of Microorganisms (GCM) 10K type strain sequencing project: providing services to taxonomists for standard genome sequencing and annotation.</title>
        <authorList>
            <consortium name="The Broad Institute Genomics Platform"/>
            <consortium name="The Broad Institute Genome Sequencing Center for Infectious Disease"/>
            <person name="Wu L."/>
            <person name="Ma J."/>
        </authorList>
    </citation>
    <scope>NUCLEOTIDE SEQUENCE [LARGE SCALE GENOMIC DNA]</scope>
    <source>
        <strain evidence="3">JCM 17705</strain>
    </source>
</reference>
<sequence>MTAKKIFGKIHLWFGLGSGLVVFILGITGCILAFEYELKDLIYKDRYYTEAAAQKRLPLQTLLDNARRVLGKEQIMSGITVYEAADRTVMVSSYEETKGGWNYFSAGSFYTVFLDPYTGHVKKVENSKMEFFRVVLMLHYDLLMEDIGKQIIGLATLIFIVLLITGLVLWWPKNKAAAKQRFAFKWKATTQWKRKNYDLHNILGFYSLILGLIIALTGLVWAYNWFDEGMQWVVNGGFSTPAEKQYLSDSTATKKAGLYDAILNDMRRSAPNEQYYLGMPEKASMAIYGYSQSESGTNGYKWTTFNYDQQTGKKLSMVLYNEKPSGEQLRNMNYYIHTGAIIGLAGKILAFIVSFICAGLPVSGFYIWWGRNKKTKKAGKISLKKA</sequence>
<feature type="transmembrane region" description="Helical" evidence="1">
    <location>
        <begin position="12"/>
        <end position="34"/>
    </location>
</feature>
<evidence type="ECO:0000313" key="2">
    <source>
        <dbReference type="EMBL" id="GAA4324349.1"/>
    </source>
</evidence>
<organism evidence="2 3">
    <name type="scientific">Mucilaginibacter gynuensis</name>
    <dbReference type="NCBI Taxonomy" id="1302236"/>
    <lineage>
        <taxon>Bacteria</taxon>
        <taxon>Pseudomonadati</taxon>
        <taxon>Bacteroidota</taxon>
        <taxon>Sphingobacteriia</taxon>
        <taxon>Sphingobacteriales</taxon>
        <taxon>Sphingobacteriaceae</taxon>
        <taxon>Mucilaginibacter</taxon>
    </lineage>
</organism>
<proteinExistence type="predicted"/>
<dbReference type="Proteomes" id="UP001500582">
    <property type="component" value="Unassembled WGS sequence"/>
</dbReference>
<evidence type="ECO:0000313" key="3">
    <source>
        <dbReference type="Proteomes" id="UP001500582"/>
    </source>
</evidence>
<dbReference type="PANTHER" id="PTHR34219:SF3">
    <property type="entry name" value="BLL7967 PROTEIN"/>
    <property type="match status" value="1"/>
</dbReference>
<dbReference type="InterPro" id="IPR005625">
    <property type="entry name" value="PepSY-ass_TM"/>
</dbReference>
<keyword evidence="3" id="KW-1185">Reference proteome</keyword>
<dbReference type="EMBL" id="BAABFT010000006">
    <property type="protein sequence ID" value="GAA4324349.1"/>
    <property type="molecule type" value="Genomic_DNA"/>
</dbReference>
<keyword evidence="1" id="KW-0472">Membrane</keyword>
<name>A0ABP8GH70_9SPHI</name>
<dbReference type="PROSITE" id="PS51257">
    <property type="entry name" value="PROKAR_LIPOPROTEIN"/>
    <property type="match status" value="1"/>
</dbReference>
<keyword evidence="1" id="KW-1133">Transmembrane helix</keyword>
<gene>
    <name evidence="2" type="ORF">GCM10023149_25890</name>
</gene>
<keyword evidence="1" id="KW-0812">Transmembrane</keyword>
<evidence type="ECO:0000256" key="1">
    <source>
        <dbReference type="SAM" id="Phobius"/>
    </source>
</evidence>
<dbReference type="RefSeq" id="WP_345211514.1">
    <property type="nucleotide sequence ID" value="NZ_BAABFT010000006.1"/>
</dbReference>
<feature type="transmembrane region" description="Helical" evidence="1">
    <location>
        <begin position="348"/>
        <end position="369"/>
    </location>
</feature>
<dbReference type="PANTHER" id="PTHR34219">
    <property type="entry name" value="IRON-REGULATED INNER MEMBRANE PROTEIN-RELATED"/>
    <property type="match status" value="1"/>
</dbReference>
<comment type="caution">
    <text evidence="2">The sequence shown here is derived from an EMBL/GenBank/DDBJ whole genome shotgun (WGS) entry which is preliminary data.</text>
</comment>
<feature type="transmembrane region" description="Helical" evidence="1">
    <location>
        <begin position="151"/>
        <end position="171"/>
    </location>
</feature>
<feature type="transmembrane region" description="Helical" evidence="1">
    <location>
        <begin position="203"/>
        <end position="223"/>
    </location>
</feature>